<name>A0ABM8NAS1_9BURK</name>
<evidence type="ECO:0000313" key="3">
    <source>
        <dbReference type="Proteomes" id="UP000598032"/>
    </source>
</evidence>
<dbReference type="EMBL" id="CAJHCP010000001">
    <property type="protein sequence ID" value="CAD6512081.1"/>
    <property type="molecule type" value="Genomic_DNA"/>
</dbReference>
<accession>A0ABM8NAS1</accession>
<evidence type="ECO:0000256" key="1">
    <source>
        <dbReference type="SAM" id="MobiDB-lite"/>
    </source>
</evidence>
<sequence>MGVHRTRLDRSLLARKVSLRTCCLDSCSESKSALQGVKGDRKRLLPVRATKRQKTTTMPREPKARSKSGQQAEAFFRSTYLMELARGSSFIASTLTPVTQRNAIAEVLREFRLQHGADNALMFRDLLAESLEKRGHPLAAQAVLKFDFQ</sequence>
<proteinExistence type="predicted"/>
<organism evidence="2 3">
    <name type="scientific">Paraburkholderia metrosideri</name>
    <dbReference type="NCBI Taxonomy" id="580937"/>
    <lineage>
        <taxon>Bacteria</taxon>
        <taxon>Pseudomonadati</taxon>
        <taxon>Pseudomonadota</taxon>
        <taxon>Betaproteobacteria</taxon>
        <taxon>Burkholderiales</taxon>
        <taxon>Burkholderiaceae</taxon>
        <taxon>Paraburkholderia</taxon>
    </lineage>
</organism>
<keyword evidence="3" id="KW-1185">Reference proteome</keyword>
<comment type="caution">
    <text evidence="2">The sequence shown here is derived from an EMBL/GenBank/DDBJ whole genome shotgun (WGS) entry which is preliminary data.</text>
</comment>
<feature type="region of interest" description="Disordered" evidence="1">
    <location>
        <begin position="50"/>
        <end position="70"/>
    </location>
</feature>
<gene>
    <name evidence="2" type="ORF">LMG28140_00533</name>
</gene>
<protein>
    <submittedName>
        <fullName evidence="2">Uncharacterized protein</fullName>
    </submittedName>
</protein>
<dbReference type="Proteomes" id="UP000598032">
    <property type="component" value="Unassembled WGS sequence"/>
</dbReference>
<reference evidence="2 3" key="1">
    <citation type="submission" date="2020-10" db="EMBL/GenBank/DDBJ databases">
        <authorList>
            <person name="Peeters C."/>
        </authorList>
    </citation>
    <scope>NUCLEOTIDE SEQUENCE [LARGE SCALE GENOMIC DNA]</scope>
    <source>
        <strain evidence="2 3">LMG 28140</strain>
    </source>
</reference>
<dbReference type="RefSeq" id="WP_236591565.1">
    <property type="nucleotide sequence ID" value="NZ_CAJHCP010000001.1"/>
</dbReference>
<evidence type="ECO:0000313" key="2">
    <source>
        <dbReference type="EMBL" id="CAD6512081.1"/>
    </source>
</evidence>